<feature type="region of interest" description="Disordered" evidence="1">
    <location>
        <begin position="41"/>
        <end position="63"/>
    </location>
</feature>
<sequence>LLRIQFVFQCPIFYFIFSSVYLNSVDGGVISKGSLTPGTGRNSVELGNSASTNDGTRQSGCAC</sequence>
<dbReference type="AlphaFoldDB" id="A0A183KA13"/>
<evidence type="ECO:0000256" key="1">
    <source>
        <dbReference type="SAM" id="MobiDB-lite"/>
    </source>
</evidence>
<dbReference type="WBParaSite" id="SCUD_0001184601-mRNA-1">
    <property type="protein sequence ID" value="SCUD_0001184601-mRNA-1"/>
    <property type="gene ID" value="SCUD_0001184601"/>
</dbReference>
<reference evidence="2" key="1">
    <citation type="submission" date="2016-06" db="UniProtKB">
        <authorList>
            <consortium name="WormBaseParasite"/>
        </authorList>
    </citation>
    <scope>IDENTIFICATION</scope>
</reference>
<protein>
    <submittedName>
        <fullName evidence="2">Secreted protein</fullName>
    </submittedName>
</protein>
<accession>A0A183KA13</accession>
<evidence type="ECO:0000313" key="2">
    <source>
        <dbReference type="WBParaSite" id="SCUD_0001184601-mRNA-1"/>
    </source>
</evidence>
<organism evidence="2">
    <name type="scientific">Schistosoma curassoni</name>
    <dbReference type="NCBI Taxonomy" id="6186"/>
    <lineage>
        <taxon>Eukaryota</taxon>
        <taxon>Metazoa</taxon>
        <taxon>Spiralia</taxon>
        <taxon>Lophotrochozoa</taxon>
        <taxon>Platyhelminthes</taxon>
        <taxon>Trematoda</taxon>
        <taxon>Digenea</taxon>
        <taxon>Strigeidida</taxon>
        <taxon>Schistosomatoidea</taxon>
        <taxon>Schistosomatidae</taxon>
        <taxon>Schistosoma</taxon>
    </lineage>
</organism>
<dbReference type="STRING" id="6186.A0A183KA13"/>
<proteinExistence type="predicted"/>
<name>A0A183KA13_9TREM</name>